<dbReference type="Proteomes" id="UP001239111">
    <property type="component" value="Chromosome 2"/>
</dbReference>
<reference evidence="1" key="1">
    <citation type="submission" date="2023-04" db="EMBL/GenBank/DDBJ databases">
        <title>A chromosome-level genome assembly of the parasitoid wasp Eretmocerus hayati.</title>
        <authorList>
            <person name="Zhong Y."/>
            <person name="Liu S."/>
            <person name="Liu Y."/>
        </authorList>
    </citation>
    <scope>NUCLEOTIDE SEQUENCE</scope>
    <source>
        <strain evidence="1">ZJU_SS_LIU_2023</strain>
    </source>
</reference>
<proteinExistence type="predicted"/>
<sequence length="218" mass="24599">MSSRPITFQDAVSSGSANMLQFLLKRGVNASSLDDEGHSLFFELGKLALSENFPSRIQYRDFYIVCTRMLKAHGTEISRADLDDIDGTVMSQLLELGAKPEAREFLLHWQDPNFKADHVEFPLHKAASNPCTVVLELLLKSGFFHLDASDVCGMTPLHVATRCNYFNNVKVLLEYGANPNLVTRWALETPYSIAYKKNNTRILLILLHYGAEHMVIHE</sequence>
<gene>
    <name evidence="1" type="ORF">QAD02_013552</name>
</gene>
<name>A0ACC2P2Z2_9HYME</name>
<dbReference type="EMBL" id="CM056742">
    <property type="protein sequence ID" value="KAJ8677765.1"/>
    <property type="molecule type" value="Genomic_DNA"/>
</dbReference>
<keyword evidence="2" id="KW-1185">Reference proteome</keyword>
<comment type="caution">
    <text evidence="1">The sequence shown here is derived from an EMBL/GenBank/DDBJ whole genome shotgun (WGS) entry which is preliminary data.</text>
</comment>
<protein>
    <submittedName>
        <fullName evidence="1">Uncharacterized protein</fullName>
    </submittedName>
</protein>
<organism evidence="1 2">
    <name type="scientific">Eretmocerus hayati</name>
    <dbReference type="NCBI Taxonomy" id="131215"/>
    <lineage>
        <taxon>Eukaryota</taxon>
        <taxon>Metazoa</taxon>
        <taxon>Ecdysozoa</taxon>
        <taxon>Arthropoda</taxon>
        <taxon>Hexapoda</taxon>
        <taxon>Insecta</taxon>
        <taxon>Pterygota</taxon>
        <taxon>Neoptera</taxon>
        <taxon>Endopterygota</taxon>
        <taxon>Hymenoptera</taxon>
        <taxon>Apocrita</taxon>
        <taxon>Proctotrupomorpha</taxon>
        <taxon>Chalcidoidea</taxon>
        <taxon>Aphelinidae</taxon>
        <taxon>Aphelininae</taxon>
        <taxon>Eretmocerus</taxon>
    </lineage>
</organism>
<evidence type="ECO:0000313" key="1">
    <source>
        <dbReference type="EMBL" id="KAJ8677765.1"/>
    </source>
</evidence>
<accession>A0ACC2P2Z2</accession>
<evidence type="ECO:0000313" key="2">
    <source>
        <dbReference type="Proteomes" id="UP001239111"/>
    </source>
</evidence>